<dbReference type="EC" id="5.1.1.7" evidence="3 8"/>
<evidence type="ECO:0000256" key="4">
    <source>
        <dbReference type="ARBA" id="ARBA00022605"/>
    </source>
</evidence>
<comment type="function">
    <text evidence="8">Catalyzes the stereoinversion of LL-2,6-diaminopimelate (L,L-DAP) to meso-diaminopimelate (meso-DAP), a precursor of L-lysine and an essential component of the bacterial peptidoglycan.</text>
</comment>
<dbReference type="EMBL" id="QJSP01000017">
    <property type="protein sequence ID" value="PYE13238.1"/>
    <property type="molecule type" value="Genomic_DNA"/>
</dbReference>
<dbReference type="PANTHER" id="PTHR31689:SF0">
    <property type="entry name" value="DIAMINOPIMELATE EPIMERASE"/>
    <property type="match status" value="1"/>
</dbReference>
<dbReference type="HAMAP" id="MF_00197">
    <property type="entry name" value="DAP_epimerase"/>
    <property type="match status" value="1"/>
</dbReference>
<evidence type="ECO:0000256" key="7">
    <source>
        <dbReference type="ARBA" id="ARBA00051712"/>
    </source>
</evidence>
<proteinExistence type="inferred from homology"/>
<keyword evidence="8" id="KW-0963">Cytoplasm</keyword>
<comment type="catalytic activity">
    <reaction evidence="7 8">
        <text>(2S,6S)-2,6-diaminopimelate = meso-2,6-diaminopimelate</text>
        <dbReference type="Rhea" id="RHEA:15393"/>
        <dbReference type="ChEBI" id="CHEBI:57609"/>
        <dbReference type="ChEBI" id="CHEBI:57791"/>
        <dbReference type="EC" id="5.1.1.7"/>
    </reaction>
</comment>
<feature type="site" description="Could be important to modulate the pK values of the two catalytic cysteine residues" evidence="8">
    <location>
        <position position="180"/>
    </location>
</feature>
<evidence type="ECO:0000256" key="9">
    <source>
        <dbReference type="PROSITE-ProRule" id="PRU10125"/>
    </source>
</evidence>
<feature type="binding site" evidence="8">
    <location>
        <position position="93"/>
    </location>
    <ligand>
        <name>substrate</name>
    </ligand>
</feature>
<comment type="caution">
    <text evidence="8">Lacks conserved residue(s) required for the propagation of feature annotation.</text>
</comment>
<dbReference type="NCBIfam" id="TIGR00652">
    <property type="entry name" value="DapF"/>
    <property type="match status" value="1"/>
</dbReference>
<evidence type="ECO:0000256" key="8">
    <source>
        <dbReference type="HAMAP-Rule" id="MF_00197"/>
    </source>
</evidence>
<evidence type="ECO:0000256" key="3">
    <source>
        <dbReference type="ARBA" id="ARBA00013080"/>
    </source>
</evidence>
<dbReference type="Gene3D" id="3.10.310.10">
    <property type="entry name" value="Diaminopimelate Epimerase, Chain A, domain 1"/>
    <property type="match status" value="2"/>
</dbReference>
<dbReference type="GO" id="GO:0008837">
    <property type="term" value="F:diaminopimelate epimerase activity"/>
    <property type="evidence" value="ECO:0007669"/>
    <property type="project" value="UniProtKB-UniRule"/>
</dbReference>
<dbReference type="OrthoDB" id="9805408at2"/>
<organism evidence="10 11">
    <name type="scientific">Williamsia limnetica</name>
    <dbReference type="NCBI Taxonomy" id="882452"/>
    <lineage>
        <taxon>Bacteria</taxon>
        <taxon>Bacillati</taxon>
        <taxon>Actinomycetota</taxon>
        <taxon>Actinomycetes</taxon>
        <taxon>Mycobacteriales</taxon>
        <taxon>Nocardiaceae</taxon>
        <taxon>Williamsia</taxon>
    </lineage>
</organism>
<reference evidence="10 11" key="1">
    <citation type="submission" date="2018-06" db="EMBL/GenBank/DDBJ databases">
        <title>Genomic Encyclopedia of Type Strains, Phase IV (KMG-IV): sequencing the most valuable type-strain genomes for metagenomic binning, comparative biology and taxonomic classification.</title>
        <authorList>
            <person name="Goeker M."/>
        </authorList>
    </citation>
    <scope>NUCLEOTIDE SEQUENCE [LARGE SCALE GENOMIC DNA]</scope>
    <source>
        <strain evidence="10 11">DSM 45521</strain>
    </source>
</reference>
<keyword evidence="11" id="KW-1185">Reference proteome</keyword>
<dbReference type="PROSITE" id="PS01326">
    <property type="entry name" value="DAP_EPIMERASE"/>
    <property type="match status" value="1"/>
</dbReference>
<gene>
    <name evidence="8" type="primary">dapF</name>
    <name evidence="10" type="ORF">DFR67_1178</name>
</gene>
<dbReference type="UniPathway" id="UPA00034">
    <property type="reaction ID" value="UER00025"/>
</dbReference>
<evidence type="ECO:0000256" key="2">
    <source>
        <dbReference type="ARBA" id="ARBA00010219"/>
    </source>
</evidence>
<feature type="binding site" evidence="8">
    <location>
        <begin position="249"/>
        <end position="250"/>
    </location>
    <ligand>
        <name>substrate</name>
    </ligand>
</feature>
<accession>A0A318RUV5</accession>
<dbReference type="PANTHER" id="PTHR31689">
    <property type="entry name" value="DIAMINOPIMELATE EPIMERASE, CHLOROPLASTIC"/>
    <property type="match status" value="1"/>
</dbReference>
<evidence type="ECO:0000256" key="6">
    <source>
        <dbReference type="ARBA" id="ARBA00023235"/>
    </source>
</evidence>
<dbReference type="RefSeq" id="WP_110471965.1">
    <property type="nucleotide sequence ID" value="NZ_QJSP01000017.1"/>
</dbReference>
<dbReference type="Proteomes" id="UP000247591">
    <property type="component" value="Unassembled WGS sequence"/>
</dbReference>
<dbReference type="Pfam" id="PF01678">
    <property type="entry name" value="DAP_epimerase"/>
    <property type="match status" value="2"/>
</dbReference>
<dbReference type="InterPro" id="IPR001653">
    <property type="entry name" value="DAP_epimerase_DapF"/>
</dbReference>
<comment type="similarity">
    <text evidence="2 8">Belongs to the diaminopimelate epimerase family.</text>
</comment>
<evidence type="ECO:0000256" key="5">
    <source>
        <dbReference type="ARBA" id="ARBA00023154"/>
    </source>
</evidence>
<evidence type="ECO:0000313" key="10">
    <source>
        <dbReference type="EMBL" id="PYE13238.1"/>
    </source>
</evidence>
<feature type="active site" description="Proton acceptor" evidence="8">
    <location>
        <position position="248"/>
    </location>
</feature>
<dbReference type="AlphaFoldDB" id="A0A318RUV5"/>
<keyword evidence="5 8" id="KW-0457">Lysine biosynthesis</keyword>
<protein>
    <recommendedName>
        <fullName evidence="3 8">Diaminopimelate epimerase</fullName>
        <shortName evidence="8">DAP epimerase</shortName>
        <ecNumber evidence="3 8">5.1.1.7</ecNumber>
    </recommendedName>
    <alternativeName>
        <fullName evidence="8">PLP-independent amino acid racemase</fullName>
    </alternativeName>
</protein>
<feature type="binding site" evidence="8">
    <location>
        <position position="214"/>
    </location>
    <ligand>
        <name>substrate</name>
    </ligand>
</feature>
<feature type="active site" description="Proton donor" evidence="8">
    <location>
        <position position="102"/>
    </location>
</feature>
<name>A0A318RUV5_WILLI</name>
<keyword evidence="6 8" id="KW-0413">Isomerase</keyword>
<keyword evidence="4 8" id="KW-0028">Amino-acid biosynthesis</keyword>
<dbReference type="GO" id="GO:0009089">
    <property type="term" value="P:lysine biosynthetic process via diaminopimelate"/>
    <property type="evidence" value="ECO:0007669"/>
    <property type="project" value="UniProtKB-UniRule"/>
</dbReference>
<feature type="binding site" evidence="8">
    <location>
        <begin position="103"/>
        <end position="104"/>
    </location>
    <ligand>
        <name>substrate</name>
    </ligand>
</feature>
<evidence type="ECO:0000256" key="1">
    <source>
        <dbReference type="ARBA" id="ARBA00005196"/>
    </source>
</evidence>
<dbReference type="InterPro" id="IPR018510">
    <property type="entry name" value="DAP_epimerase_AS"/>
</dbReference>
<dbReference type="SUPFAM" id="SSF54506">
    <property type="entry name" value="Diaminopimelate epimerase-like"/>
    <property type="match status" value="2"/>
</dbReference>
<feature type="site" description="Could be important to modulate the pK values of the two catalytic cysteine residues" evidence="8">
    <location>
        <position position="239"/>
    </location>
</feature>
<comment type="pathway">
    <text evidence="1 8">Amino-acid biosynthesis; L-lysine biosynthesis via DAP pathway; DL-2,6-diaminopimelate from LL-2,6-diaminopimelate: step 1/1.</text>
</comment>
<feature type="binding site" evidence="8">
    <location>
        <position position="178"/>
    </location>
    <ligand>
        <name>substrate</name>
    </ligand>
</feature>
<comment type="subcellular location">
    <subcellularLocation>
        <location evidence="8">Cytoplasm</location>
    </subcellularLocation>
</comment>
<feature type="active site" evidence="9">
    <location>
        <position position="102"/>
    </location>
</feature>
<feature type="binding site" evidence="8">
    <location>
        <position position="26"/>
    </location>
    <ligand>
        <name>substrate</name>
    </ligand>
</feature>
<dbReference type="GO" id="GO:0005829">
    <property type="term" value="C:cytosol"/>
    <property type="evidence" value="ECO:0007669"/>
    <property type="project" value="TreeGrafter"/>
</dbReference>
<comment type="subunit">
    <text evidence="8">Homodimer.</text>
</comment>
<evidence type="ECO:0000313" key="11">
    <source>
        <dbReference type="Proteomes" id="UP000247591"/>
    </source>
</evidence>
<comment type="caution">
    <text evidence="10">The sequence shown here is derived from an EMBL/GenBank/DDBJ whole genome shotgun (WGS) entry which is preliminary data.</text>
</comment>
<sequence>MVGETGGVRVQEGAHVDFVKGHGTQNDFVLLPDPGVALDLTPEFVSALCDRQRGIGADGVLRVATAGALRDAGVLATVPDGIDDNDWFMDYRNGDGSIAEMCGNGVRVFAHYLAAHDLVAGNDFVVGSRAGARPVVVHARNGTHAEVSVSMGKVVFGSDSKATIGGTTYAGVAVDVGNPHLACVVESMTAETLDDIDLTAPITYDTGDFPAGVNIELITAPTPSTVDGVTGEVQMRVHERGVGETRSCGTGTVAAAAAALRSIGRNTGAIIVAVPGGRITVTIRDNDSELRGPSILVGAGMLNEGWL</sequence>
<feature type="binding site" evidence="8">
    <location>
        <begin position="239"/>
        <end position="240"/>
    </location>
    <ligand>
        <name>substrate</name>
    </ligand>
</feature>